<dbReference type="OrthoDB" id="2857442at2"/>
<dbReference type="STRING" id="1123285.SAMN05660235_02923"/>
<sequence>MFTFHHGFWTYFFTRRHPAVWQFVIGSMLPDYVYFIVLGLMVVQGHIGLGEIPGLTPAVFLSYLPFYPWAVQIDLIGHSVVVWGMAFGLSLLPSLRKAQPLVIGWGLHLFIDGITHAAYSNFFLYPLSMLTVQSPVSYWEPEYFGREFRTVNGALVTLAVLYLAYQWWKNKYRR</sequence>
<accession>A0A1G7PDZ9</accession>
<feature type="transmembrane region" description="Helical" evidence="1">
    <location>
        <begin position="76"/>
        <end position="95"/>
    </location>
</feature>
<evidence type="ECO:0000313" key="2">
    <source>
        <dbReference type="EMBL" id="SDF84428.1"/>
    </source>
</evidence>
<dbReference type="RefSeq" id="WP_093692105.1">
    <property type="nucleotide sequence ID" value="NZ_FNBU01000036.1"/>
</dbReference>
<name>A0A1G7PDZ9_9FIRM</name>
<dbReference type="Proteomes" id="UP000243333">
    <property type="component" value="Unassembled WGS sequence"/>
</dbReference>
<keyword evidence="1" id="KW-1133">Transmembrane helix</keyword>
<feature type="transmembrane region" description="Helical" evidence="1">
    <location>
        <begin position="148"/>
        <end position="168"/>
    </location>
</feature>
<keyword evidence="1" id="KW-0812">Transmembrane</keyword>
<feature type="transmembrane region" description="Helical" evidence="1">
    <location>
        <begin position="107"/>
        <end position="128"/>
    </location>
</feature>
<evidence type="ECO:0008006" key="4">
    <source>
        <dbReference type="Google" id="ProtNLM"/>
    </source>
</evidence>
<reference evidence="3" key="1">
    <citation type="submission" date="2016-10" db="EMBL/GenBank/DDBJ databases">
        <authorList>
            <person name="Varghese N."/>
            <person name="Submissions S."/>
        </authorList>
    </citation>
    <scope>NUCLEOTIDE SEQUENCE [LARGE SCALE GENOMIC DNA]</scope>
    <source>
        <strain evidence="3">DSM 23256</strain>
    </source>
</reference>
<gene>
    <name evidence="2" type="ORF">SAMN05660235_02923</name>
</gene>
<keyword evidence="1" id="KW-0472">Membrane</keyword>
<dbReference type="EMBL" id="FNBU01000036">
    <property type="protein sequence ID" value="SDF84428.1"/>
    <property type="molecule type" value="Genomic_DNA"/>
</dbReference>
<proteinExistence type="predicted"/>
<keyword evidence="3" id="KW-1185">Reference proteome</keyword>
<feature type="transmembrane region" description="Helical" evidence="1">
    <location>
        <begin position="20"/>
        <end position="40"/>
    </location>
</feature>
<organism evidence="2 3">
    <name type="scientific">Sporolituus thermophilus DSM 23256</name>
    <dbReference type="NCBI Taxonomy" id="1123285"/>
    <lineage>
        <taxon>Bacteria</taxon>
        <taxon>Bacillati</taxon>
        <taxon>Bacillota</taxon>
        <taxon>Negativicutes</taxon>
        <taxon>Selenomonadales</taxon>
        <taxon>Sporomusaceae</taxon>
        <taxon>Sporolituus</taxon>
    </lineage>
</organism>
<dbReference type="AlphaFoldDB" id="A0A1G7PDZ9"/>
<feature type="transmembrane region" description="Helical" evidence="1">
    <location>
        <begin position="52"/>
        <end position="70"/>
    </location>
</feature>
<evidence type="ECO:0000256" key="1">
    <source>
        <dbReference type="SAM" id="Phobius"/>
    </source>
</evidence>
<evidence type="ECO:0000313" key="3">
    <source>
        <dbReference type="Proteomes" id="UP000243333"/>
    </source>
</evidence>
<protein>
    <recommendedName>
        <fullName evidence="4">Zinc dependent phospholipase C</fullName>
    </recommendedName>
</protein>